<comment type="caution">
    <text evidence="9">The sequence shown here is derived from an EMBL/GenBank/DDBJ whole genome shotgun (WGS) entry which is preliminary data.</text>
</comment>
<dbReference type="InterPro" id="IPR003661">
    <property type="entry name" value="HisK_dim/P_dom"/>
</dbReference>
<dbReference type="Gene3D" id="1.10.287.130">
    <property type="match status" value="1"/>
</dbReference>
<keyword evidence="10" id="KW-1185">Reference proteome</keyword>
<dbReference type="PROSITE" id="PS50109">
    <property type="entry name" value="HIS_KIN"/>
    <property type="match status" value="1"/>
</dbReference>
<dbReference type="InterPro" id="IPR052162">
    <property type="entry name" value="Sensor_kinase/Photoreceptor"/>
</dbReference>
<organism evidence="9 10">
    <name type="scientific">Sunxiuqinia dokdonensis</name>
    <dbReference type="NCBI Taxonomy" id="1409788"/>
    <lineage>
        <taxon>Bacteria</taxon>
        <taxon>Pseudomonadati</taxon>
        <taxon>Bacteroidota</taxon>
        <taxon>Bacteroidia</taxon>
        <taxon>Marinilabiliales</taxon>
        <taxon>Prolixibacteraceae</taxon>
        <taxon>Sunxiuqinia</taxon>
    </lineage>
</organism>
<feature type="domain" description="PAS" evidence="7">
    <location>
        <begin position="117"/>
        <end position="171"/>
    </location>
</feature>
<dbReference type="GO" id="GO:0000155">
    <property type="term" value="F:phosphorelay sensor kinase activity"/>
    <property type="evidence" value="ECO:0007669"/>
    <property type="project" value="InterPro"/>
</dbReference>
<dbReference type="SMART" id="SM00388">
    <property type="entry name" value="HisKA"/>
    <property type="match status" value="1"/>
</dbReference>
<dbReference type="Pfam" id="PF00989">
    <property type="entry name" value="PAS"/>
    <property type="match status" value="2"/>
</dbReference>
<dbReference type="InterPro" id="IPR005467">
    <property type="entry name" value="His_kinase_dom"/>
</dbReference>
<dbReference type="SMART" id="SM00086">
    <property type="entry name" value="PAC"/>
    <property type="match status" value="3"/>
</dbReference>
<dbReference type="SMART" id="SM00387">
    <property type="entry name" value="HATPase_c"/>
    <property type="match status" value="1"/>
</dbReference>
<dbReference type="NCBIfam" id="TIGR00229">
    <property type="entry name" value="sensory_box"/>
    <property type="match status" value="3"/>
</dbReference>
<dbReference type="EMBL" id="LGIA01000182">
    <property type="protein sequence ID" value="KOH43567.1"/>
    <property type="molecule type" value="Genomic_DNA"/>
</dbReference>
<dbReference type="Gene3D" id="3.30.565.10">
    <property type="entry name" value="Histidine kinase-like ATPase, C-terminal domain"/>
    <property type="match status" value="1"/>
</dbReference>
<dbReference type="InterPro" id="IPR003594">
    <property type="entry name" value="HATPase_dom"/>
</dbReference>
<dbReference type="EC" id="2.7.13.3" evidence="2"/>
<feature type="domain" description="PAS" evidence="7">
    <location>
        <begin position="238"/>
        <end position="291"/>
    </location>
</feature>
<dbReference type="OrthoDB" id="1491460at2"/>
<comment type="catalytic activity">
    <reaction evidence="1">
        <text>ATP + protein L-histidine = ADP + protein N-phospho-L-histidine.</text>
        <dbReference type="EC" id="2.7.13.3"/>
    </reaction>
</comment>
<dbReference type="InterPro" id="IPR000014">
    <property type="entry name" value="PAS"/>
</dbReference>
<dbReference type="AlphaFoldDB" id="A0A0L8V5T0"/>
<accession>A0A0L8V5T0</accession>
<dbReference type="PRINTS" id="PR00344">
    <property type="entry name" value="BCTRLSENSOR"/>
</dbReference>
<dbReference type="STRING" id="1409788.NC99_36510"/>
<dbReference type="InterPro" id="IPR036097">
    <property type="entry name" value="HisK_dim/P_sf"/>
</dbReference>
<feature type="domain" description="PAS" evidence="7">
    <location>
        <begin position="5"/>
        <end position="52"/>
    </location>
</feature>
<dbReference type="PROSITE" id="PS50113">
    <property type="entry name" value="PAC"/>
    <property type="match status" value="2"/>
</dbReference>
<evidence type="ECO:0000256" key="5">
    <source>
        <dbReference type="ARBA" id="ARBA00022777"/>
    </source>
</evidence>
<dbReference type="InterPro" id="IPR000700">
    <property type="entry name" value="PAS-assoc_C"/>
</dbReference>
<dbReference type="Gene3D" id="3.30.450.20">
    <property type="entry name" value="PAS domain"/>
    <property type="match status" value="3"/>
</dbReference>
<feature type="domain" description="Histidine kinase" evidence="6">
    <location>
        <begin position="383"/>
        <end position="596"/>
    </location>
</feature>
<dbReference type="RefSeq" id="WP_053186377.1">
    <property type="nucleotide sequence ID" value="NZ_LGIA01000182.1"/>
</dbReference>
<dbReference type="InterPro" id="IPR035965">
    <property type="entry name" value="PAS-like_dom_sf"/>
</dbReference>
<evidence type="ECO:0000259" key="6">
    <source>
        <dbReference type="PROSITE" id="PS50109"/>
    </source>
</evidence>
<evidence type="ECO:0000256" key="4">
    <source>
        <dbReference type="ARBA" id="ARBA00022679"/>
    </source>
</evidence>
<dbReference type="GO" id="GO:0006355">
    <property type="term" value="P:regulation of DNA-templated transcription"/>
    <property type="evidence" value="ECO:0007669"/>
    <property type="project" value="InterPro"/>
</dbReference>
<evidence type="ECO:0000259" key="8">
    <source>
        <dbReference type="PROSITE" id="PS50113"/>
    </source>
</evidence>
<sequence>MNHFIIDQAGDAIIGLDLAGEITYYNRSASQLLAYDDKELLGKNQRCLLPDDGTDDFEVAREAILFNKSSEPFQTHRLTKHNERIVVSVQYSPMTNAEGMLVGISQVIRKLNHFEMASSRAQNLLETAPDAMVIVNQQGQIVLVNAQTERLFSFRKEELLGKTVEILIPDSFIENHKQYRQQYIQHPKVRSMGQGMELHGKQKNGSTFPVEISLSPLITAEGTFVSAAIRDISDRKRAESKFRKLLESAPDAMVIVSESGLIQLVNAQVENIFGYQKKEIIGSPVEMLIPSRFRQQHGNHRQSFFSNPKIRPMGVGLELFGLHKKGHEFPVEISLSPLETEEGVLVSAAIRDITKRKETEKEVHTYNTQLKIKNKELEQFAYVASHDLQEPLRTVKNFVGLLDQQYSKLFDENAAQYFKFISQATTRMEELVIGLLDYSRIGQNKKMTSVNCQTLIDNIRQDLSSRIDDTKTSFEIDRLPVIRGYKTELRLLFQNLIANAIKFRKEGCQPHIKISAQQADSFWQFQVQDNGIGIADKHRQKIFVIFQRLHSRDKYEGTGIGLAHCQKIVDLHGGRIWVNSKPGEGSSFFFTIQAEN</sequence>
<dbReference type="CDD" id="cd00082">
    <property type="entry name" value="HisKA"/>
    <property type="match status" value="1"/>
</dbReference>
<dbReference type="CDD" id="cd00130">
    <property type="entry name" value="PAS"/>
    <property type="match status" value="3"/>
</dbReference>
<dbReference type="SUPFAM" id="SSF47384">
    <property type="entry name" value="Homodimeric domain of signal transducing histidine kinase"/>
    <property type="match status" value="1"/>
</dbReference>
<evidence type="ECO:0000259" key="7">
    <source>
        <dbReference type="PROSITE" id="PS50112"/>
    </source>
</evidence>
<dbReference type="SMART" id="SM00091">
    <property type="entry name" value="PAS"/>
    <property type="match status" value="3"/>
</dbReference>
<reference evidence="10" key="1">
    <citation type="submission" date="2015-07" db="EMBL/GenBank/DDBJ databases">
        <title>Genome sequencing of Sunxiuqinia dokdonensis strain SK.</title>
        <authorList>
            <person name="Ahn S."/>
            <person name="Kim B.-C."/>
        </authorList>
    </citation>
    <scope>NUCLEOTIDE SEQUENCE [LARGE SCALE GENOMIC DNA]</scope>
    <source>
        <strain evidence="10">SK</strain>
    </source>
</reference>
<evidence type="ECO:0000256" key="3">
    <source>
        <dbReference type="ARBA" id="ARBA00022553"/>
    </source>
</evidence>
<dbReference type="Pfam" id="PF00512">
    <property type="entry name" value="HisKA"/>
    <property type="match status" value="1"/>
</dbReference>
<dbReference type="Pfam" id="PF13426">
    <property type="entry name" value="PAS_9"/>
    <property type="match status" value="1"/>
</dbReference>
<keyword evidence="4 9" id="KW-0808">Transferase</keyword>
<dbReference type="InterPro" id="IPR013767">
    <property type="entry name" value="PAS_fold"/>
</dbReference>
<dbReference type="FunFam" id="3.30.565.10:FF:000006">
    <property type="entry name" value="Sensor histidine kinase WalK"/>
    <property type="match status" value="1"/>
</dbReference>
<dbReference type="Pfam" id="PF02518">
    <property type="entry name" value="HATPase_c"/>
    <property type="match status" value="1"/>
</dbReference>
<gene>
    <name evidence="9" type="ORF">NC99_36510</name>
</gene>
<dbReference type="Proteomes" id="UP000036958">
    <property type="component" value="Unassembled WGS sequence"/>
</dbReference>
<dbReference type="PANTHER" id="PTHR43304">
    <property type="entry name" value="PHYTOCHROME-LIKE PROTEIN CPH1"/>
    <property type="match status" value="1"/>
</dbReference>
<dbReference type="PANTHER" id="PTHR43304:SF1">
    <property type="entry name" value="PAC DOMAIN-CONTAINING PROTEIN"/>
    <property type="match status" value="1"/>
</dbReference>
<dbReference type="SUPFAM" id="SSF55785">
    <property type="entry name" value="PYP-like sensor domain (PAS domain)"/>
    <property type="match status" value="3"/>
</dbReference>
<evidence type="ECO:0000256" key="1">
    <source>
        <dbReference type="ARBA" id="ARBA00000085"/>
    </source>
</evidence>
<evidence type="ECO:0000256" key="2">
    <source>
        <dbReference type="ARBA" id="ARBA00012438"/>
    </source>
</evidence>
<dbReference type="InterPro" id="IPR004358">
    <property type="entry name" value="Sig_transdc_His_kin-like_C"/>
</dbReference>
<dbReference type="SUPFAM" id="SSF55874">
    <property type="entry name" value="ATPase domain of HSP90 chaperone/DNA topoisomerase II/histidine kinase"/>
    <property type="match status" value="1"/>
</dbReference>
<name>A0A0L8V5T0_9BACT</name>
<keyword evidence="5 9" id="KW-0418">Kinase</keyword>
<feature type="domain" description="PAC" evidence="8">
    <location>
        <begin position="315"/>
        <end position="365"/>
    </location>
</feature>
<feature type="domain" description="PAC" evidence="8">
    <location>
        <begin position="194"/>
        <end position="244"/>
    </location>
</feature>
<evidence type="ECO:0000313" key="9">
    <source>
        <dbReference type="EMBL" id="KOH43567.1"/>
    </source>
</evidence>
<dbReference type="InterPro" id="IPR001610">
    <property type="entry name" value="PAC"/>
</dbReference>
<dbReference type="PROSITE" id="PS50112">
    <property type="entry name" value="PAS"/>
    <property type="match status" value="3"/>
</dbReference>
<proteinExistence type="predicted"/>
<protein>
    <recommendedName>
        <fullName evidence="2">histidine kinase</fullName>
        <ecNumber evidence="2">2.7.13.3</ecNumber>
    </recommendedName>
</protein>
<dbReference type="InterPro" id="IPR036890">
    <property type="entry name" value="HATPase_C_sf"/>
</dbReference>
<keyword evidence="3" id="KW-0597">Phosphoprotein</keyword>
<evidence type="ECO:0000313" key="10">
    <source>
        <dbReference type="Proteomes" id="UP000036958"/>
    </source>
</evidence>